<protein>
    <submittedName>
        <fullName evidence="2">Glycosyltransferase family 2 protein</fullName>
        <ecNumber evidence="2">2.4.-.-</ecNumber>
    </submittedName>
</protein>
<dbReference type="Proteomes" id="UP001268683">
    <property type="component" value="Chromosome"/>
</dbReference>
<dbReference type="InterPro" id="IPR029044">
    <property type="entry name" value="Nucleotide-diphossugar_trans"/>
</dbReference>
<dbReference type="PANTHER" id="PTHR43685">
    <property type="entry name" value="GLYCOSYLTRANSFERASE"/>
    <property type="match status" value="1"/>
</dbReference>
<feature type="domain" description="Glycosyltransferase 2-like" evidence="1">
    <location>
        <begin position="3"/>
        <end position="136"/>
    </location>
</feature>
<dbReference type="GO" id="GO:0016757">
    <property type="term" value="F:glycosyltransferase activity"/>
    <property type="evidence" value="ECO:0007669"/>
    <property type="project" value="UniProtKB-KW"/>
</dbReference>
<dbReference type="Gene3D" id="3.90.550.10">
    <property type="entry name" value="Spore Coat Polysaccharide Biosynthesis Protein SpsA, Chain A"/>
    <property type="match status" value="1"/>
</dbReference>
<dbReference type="EC" id="2.4.-.-" evidence="2"/>
<dbReference type="EMBL" id="CP123872">
    <property type="protein sequence ID" value="WND02970.1"/>
    <property type="molecule type" value="Genomic_DNA"/>
</dbReference>
<evidence type="ECO:0000313" key="3">
    <source>
        <dbReference type="Proteomes" id="UP001268683"/>
    </source>
</evidence>
<dbReference type="InterPro" id="IPR001173">
    <property type="entry name" value="Glyco_trans_2-like"/>
</dbReference>
<dbReference type="AlphaFoldDB" id="A0AA52EE00"/>
<dbReference type="InterPro" id="IPR050834">
    <property type="entry name" value="Glycosyltransf_2"/>
</dbReference>
<dbReference type="PANTHER" id="PTHR43685:SF14">
    <property type="entry name" value="GLYCOSYLTRANSFERASE 2-LIKE DOMAIN-CONTAINING PROTEIN"/>
    <property type="match status" value="1"/>
</dbReference>
<dbReference type="KEGG" id="tmk:QGN29_01150"/>
<keyword evidence="3" id="KW-1185">Reference proteome</keyword>
<reference evidence="2" key="1">
    <citation type="submission" date="2023-04" db="EMBL/GenBank/DDBJ databases">
        <title>Complete genome sequence of Temperatibacter marinus.</title>
        <authorList>
            <person name="Rong J.-C."/>
            <person name="Yi M.-L."/>
            <person name="Zhao Q."/>
        </authorList>
    </citation>
    <scope>NUCLEOTIDE SEQUENCE</scope>
    <source>
        <strain evidence="2">NBRC 110045</strain>
    </source>
</reference>
<dbReference type="CDD" id="cd00761">
    <property type="entry name" value="Glyco_tranf_GTA_type"/>
    <property type="match status" value="1"/>
</dbReference>
<sequence>MFTVVINVYNRASLIEETLHSIFNQTQPAQEIVVVNDGSTDNSLEILEKYSDRIKLFTIENVGCGTSRKKAIEYSDPSIPWITFCDSDDLWKPNHLETIAALITDTPEASVVATDFDTFGKDENRGYFHLRSIPKKWWAGYASMIKEDVYLLPAPFLPLLEHNPLVITTMAIKRDIYEKCGGINESFSRYQAEDSDLTRRLALANHPFVLSLAHTVRLRRDGSNMSQSAAGNFLDRARISISHMNEELIPDKYSQKTHLFIQSSLEEAIRRLYIQDEPQKFELAYEAITPYQIKRSTRFRMKTRALPVCLRRMITAVLS</sequence>
<evidence type="ECO:0000313" key="2">
    <source>
        <dbReference type="EMBL" id="WND02970.1"/>
    </source>
</evidence>
<keyword evidence="2" id="KW-0808">Transferase</keyword>
<dbReference type="RefSeq" id="WP_310798814.1">
    <property type="nucleotide sequence ID" value="NZ_CP123872.1"/>
</dbReference>
<gene>
    <name evidence="2" type="ORF">QGN29_01150</name>
</gene>
<proteinExistence type="predicted"/>
<keyword evidence="2" id="KW-0328">Glycosyltransferase</keyword>
<organism evidence="2 3">
    <name type="scientific">Temperatibacter marinus</name>
    <dbReference type="NCBI Taxonomy" id="1456591"/>
    <lineage>
        <taxon>Bacteria</taxon>
        <taxon>Pseudomonadati</taxon>
        <taxon>Pseudomonadota</taxon>
        <taxon>Alphaproteobacteria</taxon>
        <taxon>Kordiimonadales</taxon>
        <taxon>Temperatibacteraceae</taxon>
        <taxon>Temperatibacter</taxon>
    </lineage>
</organism>
<evidence type="ECO:0000259" key="1">
    <source>
        <dbReference type="Pfam" id="PF00535"/>
    </source>
</evidence>
<dbReference type="SUPFAM" id="SSF53448">
    <property type="entry name" value="Nucleotide-diphospho-sugar transferases"/>
    <property type="match status" value="1"/>
</dbReference>
<dbReference type="Pfam" id="PF00535">
    <property type="entry name" value="Glycos_transf_2"/>
    <property type="match status" value="1"/>
</dbReference>
<accession>A0AA52EE00</accession>
<name>A0AA52EE00_9PROT</name>